<dbReference type="InterPro" id="IPR018186">
    <property type="entry name" value="TF_T-box_CS"/>
</dbReference>
<dbReference type="GO" id="GO:0001708">
    <property type="term" value="P:cell fate specification"/>
    <property type="evidence" value="ECO:0007669"/>
    <property type="project" value="TreeGrafter"/>
</dbReference>
<dbReference type="PANTHER" id="PTHR11267:SF204">
    <property type="entry name" value="SPADETAIL"/>
    <property type="match status" value="1"/>
</dbReference>
<dbReference type="OrthoDB" id="7442607at2759"/>
<evidence type="ECO:0000256" key="2">
    <source>
        <dbReference type="ARBA" id="ARBA00022473"/>
    </source>
</evidence>
<dbReference type="GO" id="GO:0000785">
    <property type="term" value="C:chromatin"/>
    <property type="evidence" value="ECO:0007669"/>
    <property type="project" value="TreeGrafter"/>
</dbReference>
<proteinExistence type="predicted"/>
<feature type="compositionally biased region" description="Polar residues" evidence="8">
    <location>
        <begin position="240"/>
        <end position="261"/>
    </location>
</feature>
<dbReference type="SUPFAM" id="SSF49417">
    <property type="entry name" value="p53-like transcription factors"/>
    <property type="match status" value="2"/>
</dbReference>
<dbReference type="CDD" id="cd20681">
    <property type="entry name" value="T-box_Drosocross-like"/>
    <property type="match status" value="2"/>
</dbReference>
<keyword evidence="2" id="KW-0217">Developmental protein</keyword>
<feature type="region of interest" description="Disordered" evidence="8">
    <location>
        <begin position="340"/>
        <end position="388"/>
    </location>
</feature>
<dbReference type="SMART" id="SM00425">
    <property type="entry name" value="TBOX"/>
    <property type="match status" value="2"/>
</dbReference>
<keyword evidence="3" id="KW-0805">Transcription regulation</keyword>
<organism evidence="10 11">
    <name type="scientific">Clunio marinus</name>
    <dbReference type="NCBI Taxonomy" id="568069"/>
    <lineage>
        <taxon>Eukaryota</taxon>
        <taxon>Metazoa</taxon>
        <taxon>Ecdysozoa</taxon>
        <taxon>Arthropoda</taxon>
        <taxon>Hexapoda</taxon>
        <taxon>Insecta</taxon>
        <taxon>Pterygota</taxon>
        <taxon>Neoptera</taxon>
        <taxon>Endopterygota</taxon>
        <taxon>Diptera</taxon>
        <taxon>Nematocera</taxon>
        <taxon>Chironomoidea</taxon>
        <taxon>Chironomidae</taxon>
        <taxon>Clunio</taxon>
    </lineage>
</organism>
<keyword evidence="5" id="KW-0804">Transcription</keyword>
<feature type="compositionally biased region" description="Polar residues" evidence="8">
    <location>
        <begin position="662"/>
        <end position="679"/>
    </location>
</feature>
<dbReference type="InterPro" id="IPR046360">
    <property type="entry name" value="T-box_DNA-bd"/>
</dbReference>
<gene>
    <name evidence="10" type="ORF">CLUMA_CG019611</name>
</gene>
<evidence type="ECO:0000313" key="11">
    <source>
        <dbReference type="Proteomes" id="UP000183832"/>
    </source>
</evidence>
<comment type="subcellular location">
    <subcellularLocation>
        <location evidence="1 7">Nucleus</location>
    </subcellularLocation>
</comment>
<evidence type="ECO:0000256" key="8">
    <source>
        <dbReference type="SAM" id="MobiDB-lite"/>
    </source>
</evidence>
<evidence type="ECO:0000256" key="1">
    <source>
        <dbReference type="ARBA" id="ARBA00004123"/>
    </source>
</evidence>
<feature type="compositionally biased region" description="Polar residues" evidence="8">
    <location>
        <begin position="370"/>
        <end position="388"/>
    </location>
</feature>
<feature type="region of interest" description="Disordered" evidence="8">
    <location>
        <begin position="600"/>
        <end position="684"/>
    </location>
</feature>
<evidence type="ECO:0000256" key="4">
    <source>
        <dbReference type="ARBA" id="ARBA00023125"/>
    </source>
</evidence>
<dbReference type="GO" id="GO:0000981">
    <property type="term" value="F:DNA-binding transcription factor activity, RNA polymerase II-specific"/>
    <property type="evidence" value="ECO:0007669"/>
    <property type="project" value="TreeGrafter"/>
</dbReference>
<comment type="caution">
    <text evidence="7">Lacks conserved residue(s) required for the propagation of feature annotation.</text>
</comment>
<dbReference type="FunFam" id="2.60.40.820:FF:000010">
    <property type="entry name" value="T-box transcription factor TBX6"/>
    <property type="match status" value="2"/>
</dbReference>
<accession>A0A1J1J2I7</accession>
<dbReference type="Pfam" id="PF00907">
    <property type="entry name" value="T-box"/>
    <property type="match status" value="2"/>
</dbReference>
<keyword evidence="4 7" id="KW-0238">DNA-binding</keyword>
<dbReference type="STRING" id="568069.A0A1J1J2I7"/>
<dbReference type="AlphaFoldDB" id="A0A1J1J2I7"/>
<dbReference type="InterPro" id="IPR001699">
    <property type="entry name" value="TF_T-box"/>
</dbReference>
<protein>
    <submittedName>
        <fullName evidence="10">CLUMA_CG019611, isoform A</fullName>
    </submittedName>
</protein>
<dbReference type="EMBL" id="CVRI01000067">
    <property type="protein sequence ID" value="CRL06653.1"/>
    <property type="molecule type" value="Genomic_DNA"/>
</dbReference>
<keyword evidence="6 7" id="KW-0539">Nucleus</keyword>
<feature type="domain" description="T-box" evidence="9">
    <location>
        <begin position="428"/>
        <end position="606"/>
    </location>
</feature>
<evidence type="ECO:0000256" key="6">
    <source>
        <dbReference type="ARBA" id="ARBA00023242"/>
    </source>
</evidence>
<dbReference type="GO" id="GO:0045893">
    <property type="term" value="P:positive regulation of DNA-templated transcription"/>
    <property type="evidence" value="ECO:0007669"/>
    <property type="project" value="InterPro"/>
</dbReference>
<name>A0A1J1J2I7_9DIPT</name>
<dbReference type="InterPro" id="IPR008967">
    <property type="entry name" value="p53-like_TF_DNA-bd_sf"/>
</dbReference>
<evidence type="ECO:0000256" key="7">
    <source>
        <dbReference type="PROSITE-ProRule" id="PRU00201"/>
    </source>
</evidence>
<feature type="region of interest" description="Disordered" evidence="8">
    <location>
        <begin position="223"/>
        <end position="302"/>
    </location>
</feature>
<evidence type="ECO:0000259" key="9">
    <source>
        <dbReference type="PROSITE" id="PS50252"/>
    </source>
</evidence>
<feature type="compositionally biased region" description="Polar residues" evidence="8">
    <location>
        <begin position="343"/>
        <end position="359"/>
    </location>
</feature>
<feature type="compositionally biased region" description="Polar residues" evidence="8">
    <location>
        <begin position="289"/>
        <end position="300"/>
    </location>
</feature>
<dbReference type="PROSITE" id="PS50252">
    <property type="entry name" value="TBOX_3"/>
    <property type="match status" value="2"/>
</dbReference>
<reference evidence="10 11" key="1">
    <citation type="submission" date="2015-04" db="EMBL/GenBank/DDBJ databases">
        <authorList>
            <person name="Syromyatnikov M.Y."/>
            <person name="Popov V.N."/>
        </authorList>
    </citation>
    <scope>NUCLEOTIDE SEQUENCE [LARGE SCALE GENOMIC DNA]</scope>
</reference>
<evidence type="ECO:0000256" key="3">
    <source>
        <dbReference type="ARBA" id="ARBA00023015"/>
    </source>
</evidence>
<dbReference type="PRINTS" id="PR00937">
    <property type="entry name" value="TBOX"/>
</dbReference>
<dbReference type="Gene3D" id="2.60.40.820">
    <property type="entry name" value="Transcription factor, T-box"/>
    <property type="match status" value="2"/>
</dbReference>
<evidence type="ECO:0000313" key="10">
    <source>
        <dbReference type="EMBL" id="CRL06653.1"/>
    </source>
</evidence>
<dbReference type="PROSITE" id="PS01283">
    <property type="entry name" value="TBOX_1"/>
    <property type="match status" value="2"/>
</dbReference>
<keyword evidence="11" id="KW-1185">Reference proteome</keyword>
<dbReference type="InterPro" id="IPR036960">
    <property type="entry name" value="T-box_sf"/>
</dbReference>
<dbReference type="GO" id="GO:0000978">
    <property type="term" value="F:RNA polymerase II cis-regulatory region sequence-specific DNA binding"/>
    <property type="evidence" value="ECO:0007669"/>
    <property type="project" value="InterPro"/>
</dbReference>
<feature type="region of interest" description="Disordered" evidence="8">
    <location>
        <begin position="729"/>
        <end position="759"/>
    </location>
</feature>
<feature type="domain" description="T-box" evidence="9">
    <location>
        <begin position="51"/>
        <end position="229"/>
    </location>
</feature>
<dbReference type="GO" id="GO:0005634">
    <property type="term" value="C:nucleus"/>
    <property type="evidence" value="ECO:0007669"/>
    <property type="project" value="UniProtKB-SubCell"/>
</dbReference>
<sequence>MDIRLHHHLAQEFYRQQMLQRIPDPYSSIFPARQPPAIPPRFTLPGAEVKLQNADLWSEFHKIGTEMIITKCGRRMFPSMRVSISGLDNDQNYCVLLEMVPVADCRFKFSGSQWVPAGGAEPQSLQNIYIHPDSPALGSHWQAQPINFNKTKLTNNTLDSNGHVVLTSMHKYQPRIHIVRTSDPAQIPWSPQKSFAFNETEFVAVTAYQNDRITKLKIDNNPFAKGFRETGQSRCKRKITTSSHQKQQSKGNDDFSQSTYETEQKRIRVLSPSAFSSGSQKDDSGLSLYETSSSGTNSPSFDERLLSQRLPYFPHHPYPMVLQHYHQMINSQFMNLVLPHMNGNHSSSQRLDTPSNSSSTDDRQIDVMTDDTNSNASDENSETSPKKSNFSISAILGLEKNPYSSIFPSRQLPPLPPRFTLPEAEVKLQNADLWSEFHKIGTEMIITKCGRRMFPSMRVSISGLDNDQNYCVLLEMVPVADCRFKFSGSQWVPAGGAEPQSLQNIYIHPDSPALGSHWQAQPINFNKTKLTNNTLDSNGHVVLTSMHKYQPRIHIVRTSDPAQIPWSPQKSFAFNETEFVAVTAYQNDRITKLKIDNNPFAKGFRETGQSRCKRKITTSSHQKQQSKGNDDFSQSTYETEQKRIRVLSPSTFSAGSVEDSEFSTYETSSNGSRSPSTVINDDRQSPLCSPMMSTNQYPYALQHYHQMLGANRQWMNLVMPYINHEQSLSPQNLPSLTPPDSPTKNISISCPPQEDSPKKSNFSIAAILGL</sequence>
<evidence type="ECO:0000256" key="5">
    <source>
        <dbReference type="ARBA" id="ARBA00023163"/>
    </source>
</evidence>
<dbReference type="InterPro" id="IPR002070">
    <property type="entry name" value="TF_Brachyury"/>
</dbReference>
<feature type="compositionally biased region" description="Polar residues" evidence="8">
    <location>
        <begin position="617"/>
        <end position="638"/>
    </location>
</feature>
<dbReference type="PRINTS" id="PR00938">
    <property type="entry name" value="BRACHYURY"/>
</dbReference>
<dbReference type="PANTHER" id="PTHR11267">
    <property type="entry name" value="T-BOX PROTEIN-RELATED"/>
    <property type="match status" value="1"/>
</dbReference>
<dbReference type="Proteomes" id="UP000183832">
    <property type="component" value="Unassembled WGS sequence"/>
</dbReference>